<dbReference type="STRING" id="880526.GCA_000427365_01111"/>
<dbReference type="AlphaFoldDB" id="A0A379MN42"/>
<feature type="signal peptide" evidence="1">
    <location>
        <begin position="1"/>
        <end position="21"/>
    </location>
</feature>
<name>A0A379MN42_9BACT</name>
<dbReference type="RefSeq" id="WP_027290842.1">
    <property type="nucleotide sequence ID" value="NZ_CALVFX010000017.1"/>
</dbReference>
<dbReference type="EMBL" id="UGVL01000001">
    <property type="protein sequence ID" value="SUE33134.1"/>
    <property type="molecule type" value="Genomic_DNA"/>
</dbReference>
<evidence type="ECO:0000256" key="1">
    <source>
        <dbReference type="SAM" id="SignalP"/>
    </source>
</evidence>
<keyword evidence="3" id="KW-1185">Reference proteome</keyword>
<reference evidence="2 3" key="1">
    <citation type="submission" date="2018-06" db="EMBL/GenBank/DDBJ databases">
        <authorList>
            <consortium name="Pathogen Informatics"/>
            <person name="Doyle S."/>
        </authorList>
    </citation>
    <scope>NUCLEOTIDE SEQUENCE [LARGE SCALE GENOMIC DNA]</scope>
    <source>
        <strain evidence="2 3">NCTC11190</strain>
    </source>
</reference>
<feature type="chain" id="PRO_5017069586" evidence="1">
    <location>
        <begin position="22"/>
        <end position="262"/>
    </location>
</feature>
<sequence>MKTLYTLALLGVSLQTLTATAQRPNDWQRYEESGHPMPLKGKVSVITARTYNMYNESPTSEIEKERKTVRFNEFGMIVRDKAGAYYYDGQNLRTQKVVDGTPIERYEYTVGDRGQILTQTTLKNNVESSVAKYSYDAQGRLASIKTYSDGVLFAEEGYTCNPAGRLIRKTIKGYMGPTCIMEISSTYTYNSQGLPLQIVSKMNGFNGGGTMAEEWKYLEFDKQGNWTKAVVSKGGLGYNAQTSHTQANKESTMIIREIAYYD</sequence>
<organism evidence="2 3">
    <name type="scientific">Rikenella microfusus</name>
    <dbReference type="NCBI Taxonomy" id="28139"/>
    <lineage>
        <taxon>Bacteria</taxon>
        <taxon>Pseudomonadati</taxon>
        <taxon>Bacteroidota</taxon>
        <taxon>Bacteroidia</taxon>
        <taxon>Bacteroidales</taxon>
        <taxon>Rikenellaceae</taxon>
        <taxon>Rikenella</taxon>
    </lineage>
</organism>
<evidence type="ECO:0000313" key="2">
    <source>
        <dbReference type="EMBL" id="SUE33134.1"/>
    </source>
</evidence>
<proteinExistence type="predicted"/>
<gene>
    <name evidence="2" type="ORF">NCTC11190_00331</name>
</gene>
<protein>
    <submittedName>
        <fullName evidence="2">YD repeat (Two copies)</fullName>
    </submittedName>
</protein>
<evidence type="ECO:0000313" key="3">
    <source>
        <dbReference type="Proteomes" id="UP000255233"/>
    </source>
</evidence>
<dbReference type="OrthoDB" id="1061302at2"/>
<dbReference type="Proteomes" id="UP000255233">
    <property type="component" value="Unassembled WGS sequence"/>
</dbReference>
<keyword evidence="1" id="KW-0732">Signal</keyword>
<accession>A0A379MN42</accession>
<dbReference type="Gene3D" id="2.180.10.10">
    <property type="entry name" value="RHS repeat-associated core"/>
    <property type="match status" value="1"/>
</dbReference>